<keyword evidence="2" id="KW-1185">Reference proteome</keyword>
<evidence type="ECO:0000313" key="2">
    <source>
        <dbReference type="Proteomes" id="UP000467840"/>
    </source>
</evidence>
<dbReference type="EMBL" id="JAAGAX010000010">
    <property type="protein sequence ID" value="KAF2300159.1"/>
    <property type="molecule type" value="Genomic_DNA"/>
</dbReference>
<proteinExistence type="predicted"/>
<reference evidence="1 2" key="1">
    <citation type="journal article" date="2020" name="Mol. Plant">
        <title>The Chromosome-Based Rubber Tree Genome Provides New Insights into Spurge Genome Evolution and Rubber Biosynthesis.</title>
        <authorList>
            <person name="Liu J."/>
            <person name="Shi C."/>
            <person name="Shi C.C."/>
            <person name="Li W."/>
            <person name="Zhang Q.J."/>
            <person name="Zhang Y."/>
            <person name="Li K."/>
            <person name="Lu H.F."/>
            <person name="Shi C."/>
            <person name="Zhu S.T."/>
            <person name="Xiao Z.Y."/>
            <person name="Nan H."/>
            <person name="Yue Y."/>
            <person name="Zhu X.G."/>
            <person name="Wu Y."/>
            <person name="Hong X.N."/>
            <person name="Fan G.Y."/>
            <person name="Tong Y."/>
            <person name="Zhang D."/>
            <person name="Mao C.L."/>
            <person name="Liu Y.L."/>
            <person name="Hao S.J."/>
            <person name="Liu W.Q."/>
            <person name="Lv M.Q."/>
            <person name="Zhang H.B."/>
            <person name="Liu Y."/>
            <person name="Hu-Tang G.R."/>
            <person name="Wang J.P."/>
            <person name="Wang J.H."/>
            <person name="Sun Y.H."/>
            <person name="Ni S.B."/>
            <person name="Chen W.B."/>
            <person name="Zhang X.C."/>
            <person name="Jiao Y.N."/>
            <person name="Eichler E.E."/>
            <person name="Li G.H."/>
            <person name="Liu X."/>
            <person name="Gao L.Z."/>
        </authorList>
    </citation>
    <scope>NUCLEOTIDE SEQUENCE [LARGE SCALE GENOMIC DNA]</scope>
    <source>
        <strain evidence="2">cv. GT1</strain>
        <tissue evidence="1">Leaf</tissue>
    </source>
</reference>
<organism evidence="1 2">
    <name type="scientific">Hevea brasiliensis</name>
    <name type="common">Para rubber tree</name>
    <name type="synonym">Siphonia brasiliensis</name>
    <dbReference type="NCBI Taxonomy" id="3981"/>
    <lineage>
        <taxon>Eukaryota</taxon>
        <taxon>Viridiplantae</taxon>
        <taxon>Streptophyta</taxon>
        <taxon>Embryophyta</taxon>
        <taxon>Tracheophyta</taxon>
        <taxon>Spermatophyta</taxon>
        <taxon>Magnoliopsida</taxon>
        <taxon>eudicotyledons</taxon>
        <taxon>Gunneridae</taxon>
        <taxon>Pentapetalae</taxon>
        <taxon>rosids</taxon>
        <taxon>fabids</taxon>
        <taxon>Malpighiales</taxon>
        <taxon>Euphorbiaceae</taxon>
        <taxon>Crotonoideae</taxon>
        <taxon>Micrandreae</taxon>
        <taxon>Hevea</taxon>
    </lineage>
</organism>
<gene>
    <name evidence="1" type="ORF">GH714_010067</name>
</gene>
<comment type="caution">
    <text evidence="1">The sequence shown here is derived from an EMBL/GenBank/DDBJ whole genome shotgun (WGS) entry which is preliminary data.</text>
</comment>
<sequence length="188" mass="21215">MSLVRIDKLCQGLKLHGLLRYYWRVLGADYKGSLMTLDLKREFQIDERLPKQSSLVIEEIEEETDILMQPLAKTIELGECSWTTNHANLLRDREANVDSNIEIGNDVQCEASISEHGVNEENSDGSVRAKEENVDDGFNEYIDALIGSDRLNDYINPIMEDNMGNFGSNSQDVPCEEVNICQVGGIMQ</sequence>
<protein>
    <submittedName>
        <fullName evidence="1">Uncharacterized protein</fullName>
    </submittedName>
</protein>
<dbReference type="Proteomes" id="UP000467840">
    <property type="component" value="Chromosome 4"/>
</dbReference>
<evidence type="ECO:0000313" key="1">
    <source>
        <dbReference type="EMBL" id="KAF2300159.1"/>
    </source>
</evidence>
<accession>A0A6A6LKI5</accession>
<name>A0A6A6LKI5_HEVBR</name>
<dbReference type="AlphaFoldDB" id="A0A6A6LKI5"/>